<keyword evidence="3" id="KW-1185">Reference proteome</keyword>
<dbReference type="Proteomes" id="UP000838756">
    <property type="component" value="Unassembled WGS sequence"/>
</dbReference>
<reference evidence="2" key="1">
    <citation type="submission" date="2022-03" db="EMBL/GenBank/DDBJ databases">
        <authorList>
            <person name="Lindestad O."/>
        </authorList>
    </citation>
    <scope>NUCLEOTIDE SEQUENCE</scope>
</reference>
<name>A0A8S4RZ47_9NEOP</name>
<feature type="compositionally biased region" description="Polar residues" evidence="1">
    <location>
        <begin position="9"/>
        <end position="19"/>
    </location>
</feature>
<evidence type="ECO:0000256" key="1">
    <source>
        <dbReference type="SAM" id="MobiDB-lite"/>
    </source>
</evidence>
<sequence>MVSGKPSPDNRNFGSFPENSENEQDVRSPRGRLQTHIFGLELRHGAQGFWLRAKVWRPWLPGRLCKLLERDRLAGVASNISGEVRRTTREATTCGIWPSAKKKIQPILNKN</sequence>
<organism evidence="2 3">
    <name type="scientific">Pararge aegeria aegeria</name>
    <dbReference type="NCBI Taxonomy" id="348720"/>
    <lineage>
        <taxon>Eukaryota</taxon>
        <taxon>Metazoa</taxon>
        <taxon>Ecdysozoa</taxon>
        <taxon>Arthropoda</taxon>
        <taxon>Hexapoda</taxon>
        <taxon>Insecta</taxon>
        <taxon>Pterygota</taxon>
        <taxon>Neoptera</taxon>
        <taxon>Endopterygota</taxon>
        <taxon>Lepidoptera</taxon>
        <taxon>Glossata</taxon>
        <taxon>Ditrysia</taxon>
        <taxon>Papilionoidea</taxon>
        <taxon>Nymphalidae</taxon>
        <taxon>Satyrinae</taxon>
        <taxon>Satyrini</taxon>
        <taxon>Parargina</taxon>
        <taxon>Pararge</taxon>
    </lineage>
</organism>
<evidence type="ECO:0000313" key="2">
    <source>
        <dbReference type="EMBL" id="CAH2244159.1"/>
    </source>
</evidence>
<dbReference type="AlphaFoldDB" id="A0A8S4RZ47"/>
<comment type="caution">
    <text evidence="2">The sequence shown here is derived from an EMBL/GenBank/DDBJ whole genome shotgun (WGS) entry which is preliminary data.</text>
</comment>
<gene>
    <name evidence="2" type="primary">jg23465</name>
    <name evidence="2" type="ORF">PAEG_LOCUS20147</name>
</gene>
<feature type="region of interest" description="Disordered" evidence="1">
    <location>
        <begin position="1"/>
        <end position="30"/>
    </location>
</feature>
<protein>
    <submittedName>
        <fullName evidence="2">Jg23465 protein</fullName>
    </submittedName>
</protein>
<evidence type="ECO:0000313" key="3">
    <source>
        <dbReference type="Proteomes" id="UP000838756"/>
    </source>
</evidence>
<dbReference type="EMBL" id="CAKXAJ010025807">
    <property type="protein sequence ID" value="CAH2244159.1"/>
    <property type="molecule type" value="Genomic_DNA"/>
</dbReference>
<accession>A0A8S4RZ47</accession>
<proteinExistence type="predicted"/>